<dbReference type="Pfam" id="PF02365">
    <property type="entry name" value="NAM"/>
    <property type="match status" value="1"/>
</dbReference>
<keyword evidence="3" id="KW-0804">Transcription</keyword>
<dbReference type="InterPro" id="IPR036093">
    <property type="entry name" value="NAC_dom_sf"/>
</dbReference>
<dbReference type="SUPFAM" id="SSF101941">
    <property type="entry name" value="NAC domain"/>
    <property type="match status" value="1"/>
</dbReference>
<dbReference type="Gene3D" id="2.170.150.80">
    <property type="entry name" value="NAC domain"/>
    <property type="match status" value="1"/>
</dbReference>
<keyword evidence="2" id="KW-0238">DNA-binding</keyword>
<evidence type="ECO:0000313" key="7">
    <source>
        <dbReference type="RefSeq" id="XP_040957952.1"/>
    </source>
</evidence>
<feature type="domain" description="NAC" evidence="5">
    <location>
        <begin position="15"/>
        <end position="125"/>
    </location>
</feature>
<keyword evidence="1" id="KW-0805">Transcription regulation</keyword>
<evidence type="ECO:0000259" key="5">
    <source>
        <dbReference type="PROSITE" id="PS51005"/>
    </source>
</evidence>
<gene>
    <name evidence="7" type="primary">LOC121222109</name>
</gene>
<evidence type="ECO:0000313" key="6">
    <source>
        <dbReference type="Proteomes" id="UP000818029"/>
    </source>
</evidence>
<reference evidence="7" key="2">
    <citation type="submission" date="2025-08" db="UniProtKB">
        <authorList>
            <consortium name="RefSeq"/>
        </authorList>
    </citation>
    <scope>IDENTIFICATION</scope>
</reference>
<evidence type="ECO:0000256" key="2">
    <source>
        <dbReference type="ARBA" id="ARBA00023125"/>
    </source>
</evidence>
<evidence type="ECO:0000256" key="1">
    <source>
        <dbReference type="ARBA" id="ARBA00023015"/>
    </source>
</evidence>
<organism evidence="6 7">
    <name type="scientific">Gossypium hirsutum</name>
    <name type="common">Upland cotton</name>
    <name type="synonym">Gossypium mexicanum</name>
    <dbReference type="NCBI Taxonomy" id="3635"/>
    <lineage>
        <taxon>Eukaryota</taxon>
        <taxon>Viridiplantae</taxon>
        <taxon>Streptophyta</taxon>
        <taxon>Embryophyta</taxon>
        <taxon>Tracheophyta</taxon>
        <taxon>Spermatophyta</taxon>
        <taxon>Magnoliopsida</taxon>
        <taxon>eudicotyledons</taxon>
        <taxon>Gunneridae</taxon>
        <taxon>Pentapetalae</taxon>
        <taxon>rosids</taxon>
        <taxon>malvids</taxon>
        <taxon>Malvales</taxon>
        <taxon>Malvaceae</taxon>
        <taxon>Malvoideae</taxon>
        <taxon>Gossypium</taxon>
    </lineage>
</organism>
<evidence type="ECO:0000256" key="3">
    <source>
        <dbReference type="ARBA" id="ARBA00023163"/>
    </source>
</evidence>
<dbReference type="PANTHER" id="PTHR31744:SF107">
    <property type="entry name" value="TRANSCRIPTION FACTOR JUNGBRUNNEN 1-LIKE"/>
    <property type="match status" value="1"/>
</dbReference>
<sequence length="125" mass="15178">MEVLEKMISEDEDVLLPGFRFHSTDQELVGFYLRRKVEKKLFSIDIIKHVDIYKHDPWDLPSMISQFLYKRKKIQEQHKAKQGNRVGILESYWDRQAYISDRWISQLHRSEEILGLLQEECRERQ</sequence>
<keyword evidence="6" id="KW-1185">Reference proteome</keyword>
<accession>A0ABM3ASV9</accession>
<dbReference type="Proteomes" id="UP000818029">
    <property type="component" value="Chromosome D10"/>
</dbReference>
<evidence type="ECO:0000256" key="4">
    <source>
        <dbReference type="ARBA" id="ARBA00023242"/>
    </source>
</evidence>
<dbReference type="PROSITE" id="PS51005">
    <property type="entry name" value="NAC"/>
    <property type="match status" value="1"/>
</dbReference>
<dbReference type="RefSeq" id="XP_040957952.1">
    <property type="nucleotide sequence ID" value="XM_041102018.1"/>
</dbReference>
<proteinExistence type="predicted"/>
<dbReference type="GeneID" id="121222109"/>
<dbReference type="InterPro" id="IPR003441">
    <property type="entry name" value="NAC-dom"/>
</dbReference>
<name>A0ABM3ASV9_GOSHI</name>
<keyword evidence="4" id="KW-0539">Nucleus</keyword>
<dbReference type="PANTHER" id="PTHR31744">
    <property type="entry name" value="PROTEIN CUP-SHAPED COTYLEDON 2-RELATED"/>
    <property type="match status" value="1"/>
</dbReference>
<protein>
    <submittedName>
        <fullName evidence="7">NAC domain-containing protein 35-like</fullName>
    </submittedName>
</protein>
<reference evidence="6" key="1">
    <citation type="journal article" date="2020" name="Nat. Genet.">
        <title>Genomic diversifications of five Gossypium allopolyploid species and their impact on cotton improvement.</title>
        <authorList>
            <person name="Chen Z.J."/>
            <person name="Sreedasyam A."/>
            <person name="Ando A."/>
            <person name="Song Q."/>
            <person name="De Santiago L.M."/>
            <person name="Hulse-Kemp A.M."/>
            <person name="Ding M."/>
            <person name="Ye W."/>
            <person name="Kirkbride R.C."/>
            <person name="Jenkins J."/>
            <person name="Plott C."/>
            <person name="Lovell J."/>
            <person name="Lin Y.M."/>
            <person name="Vaughn R."/>
            <person name="Liu B."/>
            <person name="Simpson S."/>
            <person name="Scheffler B.E."/>
            <person name="Wen L."/>
            <person name="Saski C.A."/>
            <person name="Grover C.E."/>
            <person name="Hu G."/>
            <person name="Conover J.L."/>
            <person name="Carlson J.W."/>
            <person name="Shu S."/>
            <person name="Boston L.B."/>
            <person name="Williams M."/>
            <person name="Peterson D.G."/>
            <person name="McGee K."/>
            <person name="Jones D.C."/>
            <person name="Wendel J.F."/>
            <person name="Stelly D.M."/>
            <person name="Grimwood J."/>
            <person name="Schmutz J."/>
        </authorList>
    </citation>
    <scope>NUCLEOTIDE SEQUENCE [LARGE SCALE GENOMIC DNA]</scope>
    <source>
        <strain evidence="6">cv. TM-1</strain>
    </source>
</reference>